<proteinExistence type="predicted"/>
<comment type="caution">
    <text evidence="2">The sequence shown here is derived from an EMBL/GenBank/DDBJ whole genome shotgun (WGS) entry which is preliminary data.</text>
</comment>
<evidence type="ECO:0000313" key="2">
    <source>
        <dbReference type="EMBL" id="CAD7287246.1"/>
    </source>
</evidence>
<sequence length="91" mass="9758">MASLSEFIVSVVELVEAQATDIRQSFTASADALLIKCVVAVLAVIGFVFLLLGANLFFAKFLGDVNGYFATSGLAFLISFILYKVAKCKVK</sequence>
<organism evidence="2 3">
    <name type="scientific">Campylobacter suis</name>
    <dbReference type="NCBI Taxonomy" id="2790657"/>
    <lineage>
        <taxon>Bacteria</taxon>
        <taxon>Pseudomonadati</taxon>
        <taxon>Campylobacterota</taxon>
        <taxon>Epsilonproteobacteria</taxon>
        <taxon>Campylobacterales</taxon>
        <taxon>Campylobacteraceae</taxon>
        <taxon>Campylobacter</taxon>
    </lineage>
</organism>
<feature type="transmembrane region" description="Helical" evidence="1">
    <location>
        <begin position="33"/>
        <end position="59"/>
    </location>
</feature>
<protein>
    <recommendedName>
        <fullName evidence="4">Holin-X, holin superfamily III</fullName>
    </recommendedName>
</protein>
<keyword evidence="1" id="KW-0472">Membrane</keyword>
<gene>
    <name evidence="2" type="ORF">LMG8286_00884</name>
</gene>
<reference evidence="2 3" key="1">
    <citation type="submission" date="2020-11" db="EMBL/GenBank/DDBJ databases">
        <authorList>
            <person name="Peeters C."/>
        </authorList>
    </citation>
    <scope>NUCLEOTIDE SEQUENCE [LARGE SCALE GENOMIC DNA]</scope>
    <source>
        <strain evidence="2 3">LMG 8286</strain>
    </source>
</reference>
<feature type="transmembrane region" description="Helical" evidence="1">
    <location>
        <begin position="65"/>
        <end position="86"/>
    </location>
</feature>
<keyword evidence="1" id="KW-0812">Transmembrane</keyword>
<evidence type="ECO:0000313" key="3">
    <source>
        <dbReference type="Proteomes" id="UP000789359"/>
    </source>
</evidence>
<accession>A0ABN7K6K5</accession>
<keyword evidence="1" id="KW-1133">Transmembrane helix</keyword>
<dbReference type="EMBL" id="CAJHOE010000001">
    <property type="protein sequence ID" value="CAD7287246.1"/>
    <property type="molecule type" value="Genomic_DNA"/>
</dbReference>
<name>A0ABN7K6K5_9BACT</name>
<evidence type="ECO:0008006" key="4">
    <source>
        <dbReference type="Google" id="ProtNLM"/>
    </source>
</evidence>
<evidence type="ECO:0000256" key="1">
    <source>
        <dbReference type="SAM" id="Phobius"/>
    </source>
</evidence>
<dbReference type="Proteomes" id="UP000789359">
    <property type="component" value="Unassembled WGS sequence"/>
</dbReference>
<keyword evidence="3" id="KW-1185">Reference proteome</keyword>
<dbReference type="RefSeq" id="WP_230056630.1">
    <property type="nucleotide sequence ID" value="NZ_CAJHOE010000001.1"/>
</dbReference>